<gene>
    <name evidence="7" type="ORF">QTG54_001411</name>
</gene>
<evidence type="ECO:0000256" key="6">
    <source>
        <dbReference type="SAM" id="MobiDB-lite"/>
    </source>
</evidence>
<name>A0AAD9DJ61_9STRA</name>
<keyword evidence="4" id="KW-0206">Cytoskeleton</keyword>
<proteinExistence type="predicted"/>
<evidence type="ECO:0000313" key="7">
    <source>
        <dbReference type="EMBL" id="KAK1747448.1"/>
    </source>
</evidence>
<sequence length="171" mass="19290">MTNPFMVTSNSGYGMSLKEACEKASFSHSHDSNSAQDDSAPSSTQDVSFLYRRKESDSYGESAPYSDSSLSKVFRQRESDSMNKRRKNSSLVKNDSSNSGRRSLSKEDVSVILSDYDHNPKEENPLYVTESNEFGRRKPSAATWTTKRHGVAQSFSKSFNNYVYRDEGLNF</sequence>
<feature type="region of interest" description="Disordered" evidence="6">
    <location>
        <begin position="22"/>
        <end position="109"/>
    </location>
</feature>
<dbReference type="Proteomes" id="UP001224775">
    <property type="component" value="Unassembled WGS sequence"/>
</dbReference>
<protein>
    <submittedName>
        <fullName evidence="7">Uncharacterized protein</fullName>
    </submittedName>
</protein>
<dbReference type="AlphaFoldDB" id="A0AAD9DJ61"/>
<comment type="subcellular location">
    <subcellularLocation>
        <location evidence="1">Cell projection</location>
        <location evidence="1">Cilium</location>
    </subcellularLocation>
    <subcellularLocation>
        <location evidence="2">Cytoplasm</location>
        <location evidence="2">Cytoskeleton</location>
    </subcellularLocation>
</comment>
<dbReference type="EMBL" id="JATAAI010000002">
    <property type="protein sequence ID" value="KAK1747448.1"/>
    <property type="molecule type" value="Genomic_DNA"/>
</dbReference>
<evidence type="ECO:0000256" key="1">
    <source>
        <dbReference type="ARBA" id="ARBA00004138"/>
    </source>
</evidence>
<evidence type="ECO:0000256" key="3">
    <source>
        <dbReference type="ARBA" id="ARBA00022490"/>
    </source>
</evidence>
<dbReference type="Pfam" id="PF14892">
    <property type="entry name" value="PIRC1_2"/>
    <property type="match status" value="1"/>
</dbReference>
<keyword evidence="5" id="KW-0966">Cell projection</keyword>
<reference evidence="7" key="1">
    <citation type="submission" date="2023-06" db="EMBL/GenBank/DDBJ databases">
        <title>Survivors Of The Sea: Transcriptome response of Skeletonema marinoi to long-term dormancy.</title>
        <authorList>
            <person name="Pinder M.I.M."/>
            <person name="Kourtchenko O."/>
            <person name="Robertson E.K."/>
            <person name="Larsson T."/>
            <person name="Maumus F."/>
            <person name="Osuna-Cruz C.M."/>
            <person name="Vancaester E."/>
            <person name="Stenow R."/>
            <person name="Vandepoele K."/>
            <person name="Ploug H."/>
            <person name="Bruchert V."/>
            <person name="Godhe A."/>
            <person name="Topel M."/>
        </authorList>
    </citation>
    <scope>NUCLEOTIDE SEQUENCE</scope>
    <source>
        <strain evidence="7">R05AC</strain>
    </source>
</reference>
<evidence type="ECO:0000256" key="2">
    <source>
        <dbReference type="ARBA" id="ARBA00004245"/>
    </source>
</evidence>
<keyword evidence="8" id="KW-1185">Reference proteome</keyword>
<comment type="caution">
    <text evidence="7">The sequence shown here is derived from an EMBL/GenBank/DDBJ whole genome shotgun (WGS) entry which is preliminary data.</text>
</comment>
<accession>A0AAD9DJ61</accession>
<dbReference type="GO" id="GO:0035082">
    <property type="term" value="P:axoneme assembly"/>
    <property type="evidence" value="ECO:0007669"/>
    <property type="project" value="InterPro"/>
</dbReference>
<dbReference type="GO" id="GO:0005879">
    <property type="term" value="C:axonemal microtubule"/>
    <property type="evidence" value="ECO:0007669"/>
    <property type="project" value="InterPro"/>
</dbReference>
<dbReference type="InterPro" id="IPR026507">
    <property type="entry name" value="PIRC1/2"/>
</dbReference>
<feature type="compositionally biased region" description="Polar residues" evidence="6">
    <location>
        <begin position="89"/>
        <end position="102"/>
    </location>
</feature>
<evidence type="ECO:0000256" key="5">
    <source>
        <dbReference type="ARBA" id="ARBA00023273"/>
    </source>
</evidence>
<keyword evidence="3" id="KW-0963">Cytoplasm</keyword>
<evidence type="ECO:0000256" key="4">
    <source>
        <dbReference type="ARBA" id="ARBA00023212"/>
    </source>
</evidence>
<organism evidence="7 8">
    <name type="scientific">Skeletonema marinoi</name>
    <dbReference type="NCBI Taxonomy" id="267567"/>
    <lineage>
        <taxon>Eukaryota</taxon>
        <taxon>Sar</taxon>
        <taxon>Stramenopiles</taxon>
        <taxon>Ochrophyta</taxon>
        <taxon>Bacillariophyta</taxon>
        <taxon>Coscinodiscophyceae</taxon>
        <taxon>Thalassiosirophycidae</taxon>
        <taxon>Thalassiosirales</taxon>
        <taxon>Skeletonemataceae</taxon>
        <taxon>Skeletonema</taxon>
        <taxon>Skeletonema marinoi-dohrnii complex</taxon>
    </lineage>
</organism>
<feature type="compositionally biased region" description="Polar residues" evidence="6">
    <location>
        <begin position="32"/>
        <end position="47"/>
    </location>
</feature>
<evidence type="ECO:0000313" key="8">
    <source>
        <dbReference type="Proteomes" id="UP001224775"/>
    </source>
</evidence>